<dbReference type="AlphaFoldDB" id="A0A8S3YAS2"/>
<protein>
    <submittedName>
        <fullName evidence="1">(apollo) hypothetical protein</fullName>
    </submittedName>
</protein>
<evidence type="ECO:0000313" key="2">
    <source>
        <dbReference type="Proteomes" id="UP000691718"/>
    </source>
</evidence>
<name>A0A8S3YAS2_PARAO</name>
<organism evidence="1 2">
    <name type="scientific">Parnassius apollo</name>
    <name type="common">Apollo butterfly</name>
    <name type="synonym">Papilio apollo</name>
    <dbReference type="NCBI Taxonomy" id="110799"/>
    <lineage>
        <taxon>Eukaryota</taxon>
        <taxon>Metazoa</taxon>
        <taxon>Ecdysozoa</taxon>
        <taxon>Arthropoda</taxon>
        <taxon>Hexapoda</taxon>
        <taxon>Insecta</taxon>
        <taxon>Pterygota</taxon>
        <taxon>Neoptera</taxon>
        <taxon>Endopterygota</taxon>
        <taxon>Lepidoptera</taxon>
        <taxon>Glossata</taxon>
        <taxon>Ditrysia</taxon>
        <taxon>Papilionoidea</taxon>
        <taxon>Papilionidae</taxon>
        <taxon>Parnassiinae</taxon>
        <taxon>Parnassini</taxon>
        <taxon>Parnassius</taxon>
        <taxon>Parnassius</taxon>
    </lineage>
</organism>
<dbReference type="EMBL" id="CAJQZP010001558">
    <property type="protein sequence ID" value="CAG5054059.1"/>
    <property type="molecule type" value="Genomic_DNA"/>
</dbReference>
<evidence type="ECO:0000313" key="1">
    <source>
        <dbReference type="EMBL" id="CAG5054059.1"/>
    </source>
</evidence>
<proteinExistence type="predicted"/>
<comment type="caution">
    <text evidence="1">The sequence shown here is derived from an EMBL/GenBank/DDBJ whole genome shotgun (WGS) entry which is preliminary data.</text>
</comment>
<accession>A0A8S3YAS2</accession>
<dbReference type="Proteomes" id="UP000691718">
    <property type="component" value="Unassembled WGS sequence"/>
</dbReference>
<keyword evidence="2" id="KW-1185">Reference proteome</keyword>
<reference evidence="1" key="1">
    <citation type="submission" date="2021-04" db="EMBL/GenBank/DDBJ databases">
        <authorList>
            <person name="Tunstrom K."/>
        </authorList>
    </citation>
    <scope>NUCLEOTIDE SEQUENCE</scope>
</reference>
<sequence>MKNRLFADIYTFEQQFKATSLSLYTLEKDMCDICTSYTAGNLSEAEYQMHIIEKDRARHEKEIDKKKVADGNISDSHEDKFIFQMTLDYFEAISSVSGENYFLEDKSKQQEPEATPRLHHVL</sequence>
<gene>
    <name evidence="1" type="ORF">PAPOLLO_LOCUS25842</name>
</gene>